<dbReference type="PATRIC" id="fig|1582439.9.peg.975"/>
<reference evidence="2" key="1">
    <citation type="submission" date="2015-02" db="EMBL/GenBank/DDBJ databases">
        <title>Characterization of two novel Thaumarchaeota isolated from the Northern Adriatic Sea.</title>
        <authorList>
            <person name="Bayer B."/>
            <person name="Vojvoda J."/>
            <person name="Offre P."/>
            <person name="Srivastava A."/>
            <person name="Elisabeth N."/>
            <person name="Garcia J.A.L."/>
            <person name="Schleper C."/>
            <person name="Herndl G.J."/>
        </authorList>
    </citation>
    <scope>NUCLEOTIDE SEQUENCE [LARGE SCALE GENOMIC DNA]</scope>
    <source>
        <strain evidence="2">D3C</strain>
    </source>
</reference>
<dbReference type="Proteomes" id="UP000032027">
    <property type="component" value="Chromosome"/>
</dbReference>
<reference evidence="1 2" key="3">
    <citation type="journal article" date="2019" name="Int. J. Syst. Evol. Microbiol.">
        <title>Nitrosopumilus adriaticus sp. nov. and Nitrosopumilus piranensis sp. nov., two ammonia-oxidizing archaea from the Adriatic Sea and members of the class Nitrososphaeria.</title>
        <authorList>
            <person name="Bayer B."/>
            <person name="Vojvoda J."/>
            <person name="Reinthaler T."/>
            <person name="Reyes C."/>
            <person name="Pinto M."/>
            <person name="Herndl G.J."/>
        </authorList>
    </citation>
    <scope>NUCLEOTIDE SEQUENCE [LARGE SCALE GENOMIC DNA]</scope>
    <source>
        <strain evidence="1 2">D3C</strain>
    </source>
</reference>
<name>A0A0C5BVB0_9ARCH</name>
<dbReference type="RefSeq" id="WP_148703058.1">
    <property type="nucleotide sequence ID" value="NZ_CP010868.1"/>
</dbReference>
<dbReference type="GeneID" id="41600112"/>
<dbReference type="EMBL" id="CP010868">
    <property type="protein sequence ID" value="AJM92159.1"/>
    <property type="molecule type" value="Genomic_DNA"/>
</dbReference>
<dbReference type="OrthoDB" id="11420at2157"/>
<accession>A0A0C5BVB0</accession>
<evidence type="ECO:0000313" key="1">
    <source>
        <dbReference type="EMBL" id="AJM92159.1"/>
    </source>
</evidence>
<dbReference type="AlphaFoldDB" id="A0A0C5BVB0"/>
<gene>
    <name evidence="1" type="ORF">NPIRD3C_0947</name>
</gene>
<dbReference type="HOGENOM" id="CLU_2216934_0_0_2"/>
<reference evidence="1 2" key="2">
    <citation type="journal article" date="2016" name="ISME J.">
        <title>Physiological and genomic characterization of two novel marine thaumarchaeal strains indicates niche differentiation.</title>
        <authorList>
            <person name="Bayer B."/>
            <person name="Vojvoda J."/>
            <person name="Offre P."/>
            <person name="Alves R.J."/>
            <person name="Elisabeth N.H."/>
            <person name="Garcia J.A."/>
            <person name="Volland J.M."/>
            <person name="Srivastava A."/>
            <person name="Schleper C."/>
            <person name="Herndl G.J."/>
        </authorList>
    </citation>
    <scope>NUCLEOTIDE SEQUENCE [LARGE SCALE GENOMIC DNA]</scope>
    <source>
        <strain evidence="1 2">D3C</strain>
    </source>
</reference>
<evidence type="ECO:0000313" key="2">
    <source>
        <dbReference type="Proteomes" id="UP000032027"/>
    </source>
</evidence>
<proteinExistence type="predicted"/>
<keyword evidence="2" id="KW-1185">Reference proteome</keyword>
<organism evidence="1 2">
    <name type="scientific">Nitrosopumilus piranensis</name>
    <dbReference type="NCBI Taxonomy" id="1582439"/>
    <lineage>
        <taxon>Archaea</taxon>
        <taxon>Nitrososphaerota</taxon>
        <taxon>Nitrososphaeria</taxon>
        <taxon>Nitrosopumilales</taxon>
        <taxon>Nitrosopumilaceae</taxon>
        <taxon>Nitrosopumilus</taxon>
    </lineage>
</organism>
<dbReference type="KEGG" id="nid:NPIRD3C_0947"/>
<protein>
    <submittedName>
        <fullName evidence="1">Uncharacterized protein</fullName>
    </submittedName>
</protein>
<sequence length="106" mass="12415">MKHCIWDIEVFDRGDDTFHSSKNTGLPFYKMPLLYNQYNKLVDIKIYTYSDGDPVQAWSKTGLEALACGLQVFNHKNEIVSELPIEFTPEYHCKCIMKVYENMVQK</sequence>